<dbReference type="Gene3D" id="2.40.37.10">
    <property type="entry name" value="Lyase, Ornithine Decarboxylase, Chain A, domain 1"/>
    <property type="match status" value="1"/>
</dbReference>
<evidence type="ECO:0000259" key="3">
    <source>
        <dbReference type="Pfam" id="PF00278"/>
    </source>
</evidence>
<dbReference type="EC" id="4.1.1.20" evidence="4"/>
<dbReference type="InterPro" id="IPR022643">
    <property type="entry name" value="De-COase2_C"/>
</dbReference>
<evidence type="ECO:0000256" key="2">
    <source>
        <dbReference type="ARBA" id="ARBA00022898"/>
    </source>
</evidence>
<evidence type="ECO:0000256" key="1">
    <source>
        <dbReference type="ARBA" id="ARBA00001933"/>
    </source>
</evidence>
<dbReference type="PANTHER" id="PTHR43727">
    <property type="entry name" value="DIAMINOPIMELATE DECARBOXYLASE"/>
    <property type="match status" value="1"/>
</dbReference>
<evidence type="ECO:0000313" key="4">
    <source>
        <dbReference type="EMBL" id="SUA25054.1"/>
    </source>
</evidence>
<dbReference type="InterPro" id="IPR009006">
    <property type="entry name" value="Ala_racemase/Decarboxylase_C"/>
</dbReference>
<reference evidence="4" key="1">
    <citation type="submission" date="2018-06" db="EMBL/GenBank/DDBJ databases">
        <authorList>
            <consortium name="Pathogen Informatics"/>
            <person name="Doyle S."/>
        </authorList>
    </citation>
    <scope>NUCLEOTIDE SEQUENCE [LARGE SCALE GENOMIC DNA]</scope>
    <source>
        <strain evidence="4">NCTC11421</strain>
    </source>
</reference>
<organism evidence="4">
    <name type="scientific">Neisseria gonorrhoeae</name>
    <dbReference type="NCBI Taxonomy" id="485"/>
    <lineage>
        <taxon>Bacteria</taxon>
        <taxon>Pseudomonadati</taxon>
        <taxon>Pseudomonadota</taxon>
        <taxon>Betaproteobacteria</taxon>
        <taxon>Neisseriales</taxon>
        <taxon>Neisseriaceae</taxon>
        <taxon>Neisseria</taxon>
    </lineage>
</organism>
<keyword evidence="4" id="KW-0456">Lyase</keyword>
<dbReference type="Pfam" id="PF00278">
    <property type="entry name" value="Orn_DAP_Arg_deC"/>
    <property type="match status" value="1"/>
</dbReference>
<protein>
    <submittedName>
        <fullName evidence="4">Diaminopimelate decarboxylase</fullName>
        <ecNumber evidence="4">4.1.1.20</ecNumber>
    </submittedName>
</protein>
<dbReference type="PANTHER" id="PTHR43727:SF2">
    <property type="entry name" value="GROUP IV DECARBOXYLASE"/>
    <property type="match status" value="1"/>
</dbReference>
<comment type="cofactor">
    <cofactor evidence="1">
        <name>pyridoxal 5'-phosphate</name>
        <dbReference type="ChEBI" id="CHEBI:597326"/>
    </cofactor>
</comment>
<dbReference type="GO" id="GO:0009089">
    <property type="term" value="P:lysine biosynthetic process via diaminopimelate"/>
    <property type="evidence" value="ECO:0007669"/>
    <property type="project" value="TreeGrafter"/>
</dbReference>
<dbReference type="SUPFAM" id="SSF50621">
    <property type="entry name" value="Alanine racemase C-terminal domain-like"/>
    <property type="match status" value="1"/>
</dbReference>
<name>A0A378W3J4_NEIGO</name>
<gene>
    <name evidence="4" type="primary">lysA_2</name>
    <name evidence="4" type="ORF">NCTC11421_03062</name>
</gene>
<dbReference type="GO" id="GO:0008836">
    <property type="term" value="F:diaminopimelate decarboxylase activity"/>
    <property type="evidence" value="ECO:0007669"/>
    <property type="project" value="UniProtKB-EC"/>
</dbReference>
<keyword evidence="2" id="KW-0663">Pyridoxal phosphate</keyword>
<sequence length="179" mass="19821">MVGNAGALLTRVEFVKHGEEKNFVMVDAAMNDLMRPALYDAYHHIEAVETKNIEPLTANIVGPICETGDFLGKDRTIACEEGDLLLIRSAGAYGSVWLAITTRATVRRRCWLTAADTNSSAGAKPWNSKWQTNSPAYKPNIKMPSEAFRRHCPFKVTSWRNIQTQPVSNDDATNPVSPD</sequence>
<proteinExistence type="predicted"/>
<dbReference type="EMBL" id="UGRI01000001">
    <property type="protein sequence ID" value="SUA25054.1"/>
    <property type="molecule type" value="Genomic_DNA"/>
</dbReference>
<accession>A0A378W3J4</accession>
<feature type="domain" description="Orn/DAP/Arg decarboxylase 2 C-terminal" evidence="3">
    <location>
        <begin position="4"/>
        <end position="91"/>
    </location>
</feature>
<dbReference type="AlphaFoldDB" id="A0A378W3J4"/>